<dbReference type="InterPro" id="IPR041175">
    <property type="entry name" value="VLRF1/Vms1"/>
</dbReference>
<protein>
    <submittedName>
        <fullName evidence="13">Ankyrin repeat protein</fullName>
    </submittedName>
</protein>
<evidence type="ECO:0000256" key="10">
    <source>
        <dbReference type="PROSITE-ProRule" id="PRU01389"/>
    </source>
</evidence>
<feature type="region of interest" description="Disordered" evidence="11">
    <location>
        <begin position="689"/>
        <end position="747"/>
    </location>
</feature>
<evidence type="ECO:0000256" key="9">
    <source>
        <dbReference type="ARBA" id="ARBA00023054"/>
    </source>
</evidence>
<evidence type="ECO:0000256" key="2">
    <source>
        <dbReference type="ARBA" id="ARBA00009262"/>
    </source>
</evidence>
<evidence type="ECO:0000313" key="13">
    <source>
        <dbReference type="EMBL" id="CEH18795.1"/>
    </source>
</evidence>
<evidence type="ECO:0000256" key="6">
    <source>
        <dbReference type="ARBA" id="ARBA00022759"/>
    </source>
</evidence>
<keyword evidence="4 10" id="KW-0540">Nuclease</keyword>
<evidence type="ECO:0000256" key="7">
    <source>
        <dbReference type="ARBA" id="ARBA00022801"/>
    </source>
</evidence>
<sequence length="776" mass="84951">MSTSAHLAAGEAPSSKKPKRHVLLQKPLYALSLPAPLLHRLQLRAVDTQLLHESDEGSSSDSEGSSDDHSEDEANDTSRHTRVQGVAARDPFWWFVTPGSSSKRETAGTEDTRNPELVQTQLGVYRALVPIAAPDSARYALQSFQAEPITAPQIAALQLARGPLRKLKGGPGADEAAHMLGATFLDGRTVLGQLDGDEEYDSDISETSSSADHQGTEGALDGVDDPQRAQSVAAQTPVPTLRTWTIILLGGGHFSAVIVALAPAPTAPAKRTGLVEQRFIVLAHKAFHRYTTRKKQGGGQAAQDATGRFAKSAGAQLRRYGEIALAEEVRELLGSPAWRSGIEKSERVWVRAGKRNARGLLWSWASGKSPLETHRSQDTLASLPFPTRRPTIGEALRCFAELIRVRVRHDSEEDLAAKDAAYLAQVQSGARAREERKAKEKARAQRDKAREERAERARAERSGPELEPKEALRRDRFERLVEMARKGRLSAVKSHLYKYEGDILRPGGWDTDAPPDPDDADEAADLLRTRVDAPFPSWWRFSDANEKGLVRYDSTTGELEVLSNPTPTARQLVPSTLLHVAAEGGSEELLKYLLMERRADPTIAVQPVPILDAQGKPTGKQSDDLPHRTAVDLCTNRDARDVFRSLMATHPDWYDWGSMEKGGARVPSALTEETKAKQNDRRALLREKAKTREAQATEEAAAAHQIPVSAPAEVREKESHKSRNRLGGAPPAALQAKLDDTAGLTPEVRAKIEREKRARAAEARFAKLQLGSSGQQ</sequence>
<proteinExistence type="inferred from homology"/>
<feature type="region of interest" description="Disordered" evidence="11">
    <location>
        <begin position="198"/>
        <end position="234"/>
    </location>
</feature>
<comment type="domain">
    <text evidence="10">The VLRF1 domain mediates binding to the 60S ribosomal subunit.</text>
</comment>
<evidence type="ECO:0000256" key="5">
    <source>
        <dbReference type="ARBA" id="ARBA00022737"/>
    </source>
</evidence>
<comment type="subcellular location">
    <subcellularLocation>
        <location evidence="1">Cytoplasm</location>
    </subcellularLocation>
</comment>
<feature type="region of interest" description="Disordered" evidence="11">
    <location>
        <begin position="51"/>
        <end position="82"/>
    </location>
</feature>
<name>A0A0P1BQB9_9BASI</name>
<dbReference type="PANTHER" id="PTHR16036">
    <property type="entry name" value="ANKYRIN REPEAT AND ZINC FINGER DOMAIN-CONTAINING PROTEIN 1"/>
    <property type="match status" value="1"/>
</dbReference>
<evidence type="ECO:0000256" key="8">
    <source>
        <dbReference type="ARBA" id="ARBA00023043"/>
    </source>
</evidence>
<keyword evidence="3 10" id="KW-0963">Cytoplasm</keyword>
<accession>A0A0P1BQB9</accession>
<keyword evidence="14" id="KW-1185">Reference proteome</keyword>
<dbReference type="InterPro" id="IPR047139">
    <property type="entry name" value="ANKZ1/VMS1"/>
</dbReference>
<comment type="similarity">
    <text evidence="2 10">Belongs to the ANKZF1/VMS1 family.</text>
</comment>
<feature type="region of interest" description="Disordered" evidence="11">
    <location>
        <begin position="430"/>
        <end position="469"/>
    </location>
</feature>
<dbReference type="AlphaFoldDB" id="A0A0P1BQB9"/>
<evidence type="ECO:0000313" key="14">
    <source>
        <dbReference type="Proteomes" id="UP000054845"/>
    </source>
</evidence>
<dbReference type="EMBL" id="CCYA01000276">
    <property type="protein sequence ID" value="CEH18795.1"/>
    <property type="molecule type" value="Genomic_DNA"/>
</dbReference>
<keyword evidence="9" id="KW-0175">Coiled coil</keyword>
<reference evidence="14" key="1">
    <citation type="submission" date="2014-09" db="EMBL/GenBank/DDBJ databases">
        <authorList>
            <person name="Sharma Rahul"/>
            <person name="Thines Marco"/>
        </authorList>
    </citation>
    <scope>NUCLEOTIDE SEQUENCE [LARGE SCALE GENOMIC DNA]</scope>
</reference>
<dbReference type="STRING" id="401625.A0A0P1BQB9"/>
<keyword evidence="8" id="KW-0040">ANK repeat</keyword>
<keyword evidence="5" id="KW-0677">Repeat</keyword>
<evidence type="ECO:0000259" key="12">
    <source>
        <dbReference type="PROSITE" id="PS52044"/>
    </source>
</evidence>
<evidence type="ECO:0000256" key="1">
    <source>
        <dbReference type="ARBA" id="ARBA00004496"/>
    </source>
</evidence>
<feature type="compositionally biased region" description="Basic and acidic residues" evidence="11">
    <location>
        <begin position="431"/>
        <end position="469"/>
    </location>
</feature>
<evidence type="ECO:0000256" key="11">
    <source>
        <dbReference type="SAM" id="MobiDB-lite"/>
    </source>
</evidence>
<feature type="domain" description="VLRF1" evidence="12">
    <location>
        <begin position="240"/>
        <end position="405"/>
    </location>
</feature>
<dbReference type="GO" id="GO:0004519">
    <property type="term" value="F:endonuclease activity"/>
    <property type="evidence" value="ECO:0007669"/>
    <property type="project" value="UniProtKB-KW"/>
</dbReference>
<dbReference type="GO" id="GO:0016787">
    <property type="term" value="F:hydrolase activity"/>
    <property type="evidence" value="ECO:0007669"/>
    <property type="project" value="UniProtKB-KW"/>
</dbReference>
<dbReference type="GO" id="GO:0036503">
    <property type="term" value="P:ERAD pathway"/>
    <property type="evidence" value="ECO:0007669"/>
    <property type="project" value="TreeGrafter"/>
</dbReference>
<keyword evidence="7 10" id="KW-0378">Hydrolase</keyword>
<dbReference type="PANTHER" id="PTHR16036:SF2">
    <property type="entry name" value="TRNA ENDONUCLEASE ANKZF1"/>
    <property type="match status" value="1"/>
</dbReference>
<keyword evidence="6 10" id="KW-0255">Endonuclease</keyword>
<dbReference type="OrthoDB" id="57957at2759"/>
<dbReference type="Proteomes" id="UP000054845">
    <property type="component" value="Unassembled WGS sequence"/>
</dbReference>
<evidence type="ECO:0000256" key="4">
    <source>
        <dbReference type="ARBA" id="ARBA00022722"/>
    </source>
</evidence>
<evidence type="ECO:0000256" key="3">
    <source>
        <dbReference type="ARBA" id="ARBA00022490"/>
    </source>
</evidence>
<dbReference type="PROSITE" id="PS52044">
    <property type="entry name" value="VLRF1"/>
    <property type="match status" value="1"/>
</dbReference>
<dbReference type="GO" id="GO:0005737">
    <property type="term" value="C:cytoplasm"/>
    <property type="evidence" value="ECO:0007669"/>
    <property type="project" value="UniProtKB-SubCell"/>
</dbReference>
<organism evidence="13 14">
    <name type="scientific">Ceraceosorus bombacis</name>
    <dbReference type="NCBI Taxonomy" id="401625"/>
    <lineage>
        <taxon>Eukaryota</taxon>
        <taxon>Fungi</taxon>
        <taxon>Dikarya</taxon>
        <taxon>Basidiomycota</taxon>
        <taxon>Ustilaginomycotina</taxon>
        <taxon>Exobasidiomycetes</taxon>
        <taxon>Ceraceosorales</taxon>
        <taxon>Ceraceosoraceae</taxon>
        <taxon>Ceraceosorus</taxon>
    </lineage>
</organism>
<dbReference type="Pfam" id="PF18826">
    <property type="entry name" value="bVLRF1"/>
    <property type="match status" value="1"/>
</dbReference>
<feature type="active site" evidence="10">
    <location>
        <position position="300"/>
    </location>
</feature>
<feature type="region of interest" description="Disordered" evidence="11">
    <location>
        <begin position="1"/>
        <end position="20"/>
    </location>
</feature>